<dbReference type="SUPFAM" id="SSF56925">
    <property type="entry name" value="OMPA-like"/>
    <property type="match status" value="1"/>
</dbReference>
<dbReference type="InterPro" id="IPR011250">
    <property type="entry name" value="OMP/PagP_B-barrel"/>
</dbReference>
<keyword evidence="9" id="KW-1185">Reference proteome</keyword>
<evidence type="ECO:0000313" key="8">
    <source>
        <dbReference type="EMBL" id="NGP19341.1"/>
    </source>
</evidence>
<evidence type="ECO:0000256" key="4">
    <source>
        <dbReference type="ARBA" id="ARBA00023237"/>
    </source>
</evidence>
<evidence type="ECO:0000256" key="3">
    <source>
        <dbReference type="ARBA" id="ARBA00023136"/>
    </source>
</evidence>
<dbReference type="Gene3D" id="2.40.160.20">
    <property type="match status" value="1"/>
</dbReference>
<dbReference type="RefSeq" id="WP_164535598.1">
    <property type="nucleotide sequence ID" value="NZ_JAALFG010000006.1"/>
</dbReference>
<evidence type="ECO:0000256" key="1">
    <source>
        <dbReference type="ARBA" id="ARBA00004442"/>
    </source>
</evidence>
<feature type="chain" id="PRO_5026705732" evidence="6">
    <location>
        <begin position="21"/>
        <end position="227"/>
    </location>
</feature>
<dbReference type="Pfam" id="PF13505">
    <property type="entry name" value="OMP_b-brl"/>
    <property type="match status" value="1"/>
</dbReference>
<evidence type="ECO:0000313" key="9">
    <source>
        <dbReference type="Proteomes" id="UP000474802"/>
    </source>
</evidence>
<keyword evidence="2 6" id="KW-0732">Signal</keyword>
<dbReference type="EMBL" id="JAALFG010000006">
    <property type="protein sequence ID" value="NGP19341.1"/>
    <property type="molecule type" value="Genomic_DNA"/>
</dbReference>
<evidence type="ECO:0000256" key="6">
    <source>
        <dbReference type="SAM" id="SignalP"/>
    </source>
</evidence>
<gene>
    <name evidence="8" type="ORF">G5575_18380</name>
</gene>
<feature type="domain" description="Outer membrane protein beta-barrel" evidence="7">
    <location>
        <begin position="28"/>
        <end position="227"/>
    </location>
</feature>
<dbReference type="AlphaFoldDB" id="A0A6M1T3E9"/>
<reference evidence="8 9" key="1">
    <citation type="submission" date="2020-02" db="EMBL/GenBank/DDBJ databases">
        <authorList>
            <person name="Khan S.A."/>
            <person name="Jeon C.O."/>
            <person name="Chun B.H."/>
        </authorList>
    </citation>
    <scope>NUCLEOTIDE SEQUENCE [LARGE SCALE GENOMIC DNA]</scope>
    <source>
        <strain evidence="8 9">H239</strain>
    </source>
</reference>
<sequence>MNRLGIALFASVALSTSAFAADLWTNTSAASSPVFAGSSVSNWGGFYAGVSGGYSWGTTTVDPAVGAGTSSNNSQGWTLGGTAGYNMDMGGFVLGAEADLNWADIGYSQDNPGGGTFTAKTDFYGTVRGRAGIPIGQVMPFATLGVAYGRGSAQVDNAGVTTSQSANHLGWTAGLGLEAQATSNLSLKAEYLYVDLGSQAYNGLPGLGNRDVTQRFSVIRAGVNYKF</sequence>
<comment type="subcellular location">
    <subcellularLocation>
        <location evidence="1">Cell outer membrane</location>
    </subcellularLocation>
</comment>
<dbReference type="GO" id="GO:0009279">
    <property type="term" value="C:cell outer membrane"/>
    <property type="evidence" value="ECO:0007669"/>
    <property type="project" value="UniProtKB-SubCell"/>
</dbReference>
<dbReference type="InterPro" id="IPR027385">
    <property type="entry name" value="Beta-barrel_OMP"/>
</dbReference>
<reference evidence="8 9" key="2">
    <citation type="submission" date="2020-03" db="EMBL/GenBank/DDBJ databases">
        <title>Devosia chinhatensis sp. nov., isolated from a hexachlorocyclohexane (HCH) dump site in India.</title>
        <authorList>
            <person name="Kumar M."/>
            <person name="Lal R."/>
        </authorList>
    </citation>
    <scope>NUCLEOTIDE SEQUENCE [LARGE SCALE GENOMIC DNA]</scope>
    <source>
        <strain evidence="8 9">H239</strain>
    </source>
</reference>
<dbReference type="PANTHER" id="PTHR34001:SF3">
    <property type="entry name" value="BLL7405 PROTEIN"/>
    <property type="match status" value="1"/>
</dbReference>
<evidence type="ECO:0000256" key="5">
    <source>
        <dbReference type="ARBA" id="ARBA00038306"/>
    </source>
</evidence>
<keyword evidence="4" id="KW-0998">Cell outer membrane</keyword>
<organism evidence="8 9">
    <name type="scientific">Devosia aurantiaca</name>
    <dbReference type="NCBI Taxonomy" id="2714858"/>
    <lineage>
        <taxon>Bacteria</taxon>
        <taxon>Pseudomonadati</taxon>
        <taxon>Pseudomonadota</taxon>
        <taxon>Alphaproteobacteria</taxon>
        <taxon>Hyphomicrobiales</taxon>
        <taxon>Devosiaceae</taxon>
        <taxon>Devosia</taxon>
    </lineage>
</organism>
<dbReference type="InterPro" id="IPR051692">
    <property type="entry name" value="OMP-like"/>
</dbReference>
<name>A0A6M1T3E9_9HYPH</name>
<proteinExistence type="inferred from homology"/>
<comment type="similarity">
    <text evidence="5">Belongs to the Omp25/RopB family.</text>
</comment>
<evidence type="ECO:0000256" key="2">
    <source>
        <dbReference type="ARBA" id="ARBA00022729"/>
    </source>
</evidence>
<accession>A0A6M1T3E9</accession>
<comment type="caution">
    <text evidence="8">The sequence shown here is derived from an EMBL/GenBank/DDBJ whole genome shotgun (WGS) entry which is preliminary data.</text>
</comment>
<protein>
    <submittedName>
        <fullName evidence="8">Porin family protein</fullName>
    </submittedName>
</protein>
<evidence type="ECO:0000259" key="7">
    <source>
        <dbReference type="Pfam" id="PF13505"/>
    </source>
</evidence>
<dbReference type="PANTHER" id="PTHR34001">
    <property type="entry name" value="BLL7405 PROTEIN"/>
    <property type="match status" value="1"/>
</dbReference>
<dbReference type="Proteomes" id="UP000474802">
    <property type="component" value="Unassembled WGS sequence"/>
</dbReference>
<keyword evidence="3" id="KW-0472">Membrane</keyword>
<feature type="signal peptide" evidence="6">
    <location>
        <begin position="1"/>
        <end position="20"/>
    </location>
</feature>